<organism evidence="2 3">
    <name type="scientific">Microbacterium capsulatum</name>
    <dbReference type="NCBI Taxonomy" id="3041921"/>
    <lineage>
        <taxon>Bacteria</taxon>
        <taxon>Bacillati</taxon>
        <taxon>Actinomycetota</taxon>
        <taxon>Actinomycetes</taxon>
        <taxon>Micrococcales</taxon>
        <taxon>Microbacteriaceae</taxon>
        <taxon>Microbacterium</taxon>
    </lineage>
</organism>
<evidence type="ECO:0000313" key="2">
    <source>
        <dbReference type="EMBL" id="MDQ4212526.1"/>
    </source>
</evidence>
<keyword evidence="3" id="KW-1185">Reference proteome</keyword>
<dbReference type="PROSITE" id="PS51186">
    <property type="entry name" value="GNAT"/>
    <property type="match status" value="1"/>
</dbReference>
<evidence type="ECO:0000313" key="3">
    <source>
        <dbReference type="Proteomes" id="UP001230289"/>
    </source>
</evidence>
<feature type="domain" description="N-acetyltransferase" evidence="1">
    <location>
        <begin position="3"/>
        <end position="136"/>
    </location>
</feature>
<dbReference type="Gene3D" id="3.40.630.30">
    <property type="match status" value="1"/>
</dbReference>
<sequence length="136" mass="15003">MPLVMSRVNRFDYESGYDYSWDATPGPDERDYAIYSVAEDGVPVARALVNTKPLLLVGYTAPPELLTTELDYFEVHKSHRGRGVGGRVTQALTAAHGRLHALSSPDAVGFYRSIGWSEYLHESGRSLSQAELFVGP</sequence>
<gene>
    <name evidence="2" type="ORF">RBR11_01185</name>
</gene>
<protein>
    <submittedName>
        <fullName evidence="2">GNAT family N-acetyltransferase</fullName>
    </submittedName>
</protein>
<dbReference type="Pfam" id="PF13508">
    <property type="entry name" value="Acetyltransf_7"/>
    <property type="match status" value="1"/>
</dbReference>
<evidence type="ECO:0000259" key="1">
    <source>
        <dbReference type="PROSITE" id="PS51186"/>
    </source>
</evidence>
<dbReference type="Proteomes" id="UP001230289">
    <property type="component" value="Unassembled WGS sequence"/>
</dbReference>
<dbReference type="SUPFAM" id="SSF55729">
    <property type="entry name" value="Acyl-CoA N-acyltransferases (Nat)"/>
    <property type="match status" value="1"/>
</dbReference>
<accession>A0ABU0XBQ3</accession>
<dbReference type="InterPro" id="IPR016181">
    <property type="entry name" value="Acyl_CoA_acyltransferase"/>
</dbReference>
<dbReference type="RefSeq" id="WP_308487462.1">
    <property type="nucleotide sequence ID" value="NZ_JAVFCB010000001.1"/>
</dbReference>
<dbReference type="EMBL" id="JAVFCB010000001">
    <property type="protein sequence ID" value="MDQ4212526.1"/>
    <property type="molecule type" value="Genomic_DNA"/>
</dbReference>
<proteinExistence type="predicted"/>
<name>A0ABU0XBQ3_9MICO</name>
<comment type="caution">
    <text evidence="2">The sequence shown here is derived from an EMBL/GenBank/DDBJ whole genome shotgun (WGS) entry which is preliminary data.</text>
</comment>
<dbReference type="InterPro" id="IPR000182">
    <property type="entry name" value="GNAT_dom"/>
</dbReference>
<reference evidence="2 3" key="1">
    <citation type="submission" date="2023-08" db="EMBL/GenBank/DDBJ databases">
        <title>Microbacterium sp. nov., isolated from a waste landfill.</title>
        <authorList>
            <person name="Wen W."/>
        </authorList>
    </citation>
    <scope>NUCLEOTIDE SEQUENCE [LARGE SCALE GENOMIC DNA]</scope>
    <source>
        <strain evidence="2 3">ASV81</strain>
    </source>
</reference>